<keyword evidence="3" id="KW-1185">Reference proteome</keyword>
<feature type="transmembrane region" description="Helical" evidence="1">
    <location>
        <begin position="7"/>
        <end position="27"/>
    </location>
</feature>
<name>A0AAV6KTD5_9ERIC</name>
<dbReference type="Proteomes" id="UP000823749">
    <property type="component" value="Chromosome 3"/>
</dbReference>
<dbReference type="InterPro" id="IPR011050">
    <property type="entry name" value="Pectin_lyase_fold/virulence"/>
</dbReference>
<reference evidence="2" key="1">
    <citation type="submission" date="2020-08" db="EMBL/GenBank/DDBJ databases">
        <title>Plant Genome Project.</title>
        <authorList>
            <person name="Zhang R.-G."/>
        </authorList>
    </citation>
    <scope>NUCLEOTIDE SEQUENCE</scope>
    <source>
        <strain evidence="2">WSP0</strain>
        <tissue evidence="2">Leaf</tissue>
    </source>
</reference>
<accession>A0AAV6KTD5</accession>
<sequence>MALRRQVLFPYLTMIIISIISGSASSLHGDSPHDYDRLEEYGYDFDAYPSSYMSYDIEEDNDQGVGRVLASATTVSVDHYGAKGDGSSDDTQVPFYIFFFFFFVWTKLRNKKRDKKTVLREL</sequence>
<organism evidence="2 3">
    <name type="scientific">Rhododendron griersonianum</name>
    <dbReference type="NCBI Taxonomy" id="479676"/>
    <lineage>
        <taxon>Eukaryota</taxon>
        <taxon>Viridiplantae</taxon>
        <taxon>Streptophyta</taxon>
        <taxon>Embryophyta</taxon>
        <taxon>Tracheophyta</taxon>
        <taxon>Spermatophyta</taxon>
        <taxon>Magnoliopsida</taxon>
        <taxon>eudicotyledons</taxon>
        <taxon>Gunneridae</taxon>
        <taxon>Pentapetalae</taxon>
        <taxon>asterids</taxon>
        <taxon>Ericales</taxon>
        <taxon>Ericaceae</taxon>
        <taxon>Ericoideae</taxon>
        <taxon>Rhodoreae</taxon>
        <taxon>Rhododendron</taxon>
    </lineage>
</organism>
<evidence type="ECO:0008006" key="4">
    <source>
        <dbReference type="Google" id="ProtNLM"/>
    </source>
</evidence>
<keyword evidence="1" id="KW-1133">Transmembrane helix</keyword>
<dbReference type="SUPFAM" id="SSF51126">
    <property type="entry name" value="Pectin lyase-like"/>
    <property type="match status" value="1"/>
</dbReference>
<evidence type="ECO:0000313" key="2">
    <source>
        <dbReference type="EMBL" id="KAG5555676.1"/>
    </source>
</evidence>
<proteinExistence type="predicted"/>
<keyword evidence="1" id="KW-0812">Transmembrane</keyword>
<protein>
    <recommendedName>
        <fullName evidence="4">Glycine-rich protein</fullName>
    </recommendedName>
</protein>
<feature type="transmembrane region" description="Helical" evidence="1">
    <location>
        <begin position="93"/>
        <end position="110"/>
    </location>
</feature>
<keyword evidence="1" id="KW-0472">Membrane</keyword>
<evidence type="ECO:0000256" key="1">
    <source>
        <dbReference type="SAM" id="Phobius"/>
    </source>
</evidence>
<comment type="caution">
    <text evidence="2">The sequence shown here is derived from an EMBL/GenBank/DDBJ whole genome shotgun (WGS) entry which is preliminary data.</text>
</comment>
<dbReference type="EMBL" id="JACTNZ010000003">
    <property type="protein sequence ID" value="KAG5555676.1"/>
    <property type="molecule type" value="Genomic_DNA"/>
</dbReference>
<evidence type="ECO:0000313" key="3">
    <source>
        <dbReference type="Proteomes" id="UP000823749"/>
    </source>
</evidence>
<gene>
    <name evidence="2" type="ORF">RHGRI_006356</name>
</gene>
<dbReference type="AlphaFoldDB" id="A0AAV6KTD5"/>